<feature type="non-terminal residue" evidence="1">
    <location>
        <position position="1"/>
    </location>
</feature>
<dbReference type="Gene3D" id="3.40.190.10">
    <property type="entry name" value="Periplasmic binding protein-like II"/>
    <property type="match status" value="2"/>
</dbReference>
<dbReference type="AlphaFoldDB" id="X1VKS1"/>
<feature type="non-terminal residue" evidence="1">
    <location>
        <position position="259"/>
    </location>
</feature>
<accession>X1VKS1</accession>
<dbReference type="EMBL" id="BARW01026335">
    <property type="protein sequence ID" value="GAJ16246.1"/>
    <property type="molecule type" value="Genomic_DNA"/>
</dbReference>
<reference evidence="1" key="1">
    <citation type="journal article" date="2014" name="Front. Microbiol.">
        <title>High frequency of phylogenetically diverse reductive dehalogenase-homologous genes in deep subseafloor sedimentary metagenomes.</title>
        <authorList>
            <person name="Kawai M."/>
            <person name="Futagami T."/>
            <person name="Toyoda A."/>
            <person name="Takaki Y."/>
            <person name="Nishi S."/>
            <person name="Hori S."/>
            <person name="Arai W."/>
            <person name="Tsubouchi T."/>
            <person name="Morono Y."/>
            <person name="Uchiyama I."/>
            <person name="Ito T."/>
            <person name="Fujiyama A."/>
            <person name="Inagaki F."/>
            <person name="Takami H."/>
        </authorList>
    </citation>
    <scope>NUCLEOTIDE SEQUENCE</scope>
    <source>
        <strain evidence="1">Expedition CK06-06</strain>
    </source>
</reference>
<dbReference type="PANTHER" id="PTHR43649">
    <property type="entry name" value="ARABINOSE-BINDING PROTEIN-RELATED"/>
    <property type="match status" value="1"/>
</dbReference>
<comment type="caution">
    <text evidence="1">The sequence shown here is derived from an EMBL/GenBank/DDBJ whole genome shotgun (WGS) entry which is preliminary data.</text>
</comment>
<name>X1VKS1_9ZZZZ</name>
<dbReference type="Pfam" id="PF13416">
    <property type="entry name" value="SBP_bac_8"/>
    <property type="match status" value="1"/>
</dbReference>
<gene>
    <name evidence="1" type="ORF">S12H4_42971</name>
</gene>
<organism evidence="1">
    <name type="scientific">marine sediment metagenome</name>
    <dbReference type="NCBI Taxonomy" id="412755"/>
    <lineage>
        <taxon>unclassified sequences</taxon>
        <taxon>metagenomes</taxon>
        <taxon>ecological metagenomes</taxon>
    </lineage>
</organism>
<protein>
    <recommendedName>
        <fullName evidence="2">Extracellular solute-binding protein</fullName>
    </recommendedName>
</protein>
<evidence type="ECO:0000313" key="1">
    <source>
        <dbReference type="EMBL" id="GAJ16246.1"/>
    </source>
</evidence>
<dbReference type="InterPro" id="IPR050490">
    <property type="entry name" value="Bact_solute-bd_prot1"/>
</dbReference>
<dbReference type="InterPro" id="IPR006059">
    <property type="entry name" value="SBP"/>
</dbReference>
<evidence type="ECO:0008006" key="2">
    <source>
        <dbReference type="Google" id="ProtNLM"/>
    </source>
</evidence>
<sequence length="259" mass="29349">EVTYQGKIWTASFYNTIAPFAYNKNIFQKSGLDPNIPPKTWVDFLEACKKIKEAGFIPLAFGNKSSTVNHIQWLMGPLGEQNCDSIYDYMQPYAGDADYKDKKYSEWWYKLEELAKKGYINDDVNSIELWTAVGQYFSTGEAAMTVAAGGTLRKCDELLNNNVELMMTPIFGTGKLAGKANVWRKNWGITAWSEHKQEAADFIKFMNSTERANAFYETCGAFPGSLNFDPSIIDDPMDKRLYEILQKSFDGATVSYVPR</sequence>
<proteinExistence type="predicted"/>
<dbReference type="SUPFAM" id="SSF53850">
    <property type="entry name" value="Periplasmic binding protein-like II"/>
    <property type="match status" value="1"/>
</dbReference>